<organism evidence="2 3">
    <name type="scientific">Boletus reticuloceps</name>
    <dbReference type="NCBI Taxonomy" id="495285"/>
    <lineage>
        <taxon>Eukaryota</taxon>
        <taxon>Fungi</taxon>
        <taxon>Dikarya</taxon>
        <taxon>Basidiomycota</taxon>
        <taxon>Agaricomycotina</taxon>
        <taxon>Agaricomycetes</taxon>
        <taxon>Agaricomycetidae</taxon>
        <taxon>Boletales</taxon>
        <taxon>Boletineae</taxon>
        <taxon>Boletaceae</taxon>
        <taxon>Boletoideae</taxon>
        <taxon>Boletus</taxon>
    </lineage>
</organism>
<evidence type="ECO:0000313" key="3">
    <source>
        <dbReference type="Proteomes" id="UP000683000"/>
    </source>
</evidence>
<dbReference type="AlphaFoldDB" id="A0A8I2YJV9"/>
<comment type="caution">
    <text evidence="2">The sequence shown here is derived from an EMBL/GenBank/DDBJ whole genome shotgun (WGS) entry which is preliminary data.</text>
</comment>
<sequence>MVAPRSEVSVFLAPEPKLCTAVTGSRFSLQVEAPKPPSFVGPQSTHDYKQQRIRYQGRPQTTLECGNSGHHQSGMRNENAVQGTPAKPHASSR</sequence>
<dbReference type="EMBL" id="JAGFBS010000024">
    <property type="protein sequence ID" value="KAG6372937.1"/>
    <property type="molecule type" value="Genomic_DNA"/>
</dbReference>
<evidence type="ECO:0000256" key="1">
    <source>
        <dbReference type="SAM" id="MobiDB-lite"/>
    </source>
</evidence>
<keyword evidence="3" id="KW-1185">Reference proteome</keyword>
<dbReference type="Proteomes" id="UP000683000">
    <property type="component" value="Unassembled WGS sequence"/>
</dbReference>
<feature type="region of interest" description="Disordered" evidence="1">
    <location>
        <begin position="60"/>
        <end position="93"/>
    </location>
</feature>
<feature type="compositionally biased region" description="Polar residues" evidence="1">
    <location>
        <begin position="60"/>
        <end position="82"/>
    </location>
</feature>
<reference evidence="2" key="1">
    <citation type="submission" date="2021-03" db="EMBL/GenBank/DDBJ databases">
        <title>Evolutionary innovations through gain and loss of genes in the ectomycorrhizal Boletales.</title>
        <authorList>
            <person name="Wu G."/>
            <person name="Miyauchi S."/>
            <person name="Morin E."/>
            <person name="Yang Z.-L."/>
            <person name="Xu J."/>
            <person name="Martin F.M."/>
        </authorList>
    </citation>
    <scope>NUCLEOTIDE SEQUENCE</scope>
    <source>
        <strain evidence="2">BR01</strain>
    </source>
</reference>
<accession>A0A8I2YJV9</accession>
<gene>
    <name evidence="2" type="ORF">JVT61DRAFT_6973</name>
</gene>
<evidence type="ECO:0000313" key="2">
    <source>
        <dbReference type="EMBL" id="KAG6372937.1"/>
    </source>
</evidence>
<protein>
    <submittedName>
        <fullName evidence="2">Uncharacterized protein</fullName>
    </submittedName>
</protein>
<proteinExistence type="predicted"/>
<name>A0A8I2YJV9_9AGAM</name>